<dbReference type="GO" id="GO:0035438">
    <property type="term" value="F:cyclic-di-GMP binding"/>
    <property type="evidence" value="ECO:0007669"/>
    <property type="project" value="InterPro"/>
</dbReference>
<evidence type="ECO:0000313" key="3">
    <source>
        <dbReference type="Proteomes" id="UP000075420"/>
    </source>
</evidence>
<dbReference type="Gene3D" id="2.40.10.220">
    <property type="entry name" value="predicted glycosyltransferase like domains"/>
    <property type="match status" value="1"/>
</dbReference>
<name>A0A150P4S1_SORCE</name>
<comment type="caution">
    <text evidence="2">The sequence shown here is derived from an EMBL/GenBank/DDBJ whole genome shotgun (WGS) entry which is preliminary data.</text>
</comment>
<dbReference type="AlphaFoldDB" id="A0A150P4S1"/>
<feature type="domain" description="PilZ" evidence="1">
    <location>
        <begin position="8"/>
        <end position="107"/>
    </location>
</feature>
<protein>
    <recommendedName>
        <fullName evidence="1">PilZ domain-containing protein</fullName>
    </recommendedName>
</protein>
<dbReference type="SUPFAM" id="SSF141371">
    <property type="entry name" value="PilZ domain-like"/>
    <property type="match status" value="1"/>
</dbReference>
<dbReference type="Proteomes" id="UP000075420">
    <property type="component" value="Unassembled WGS sequence"/>
</dbReference>
<reference evidence="2 3" key="1">
    <citation type="submission" date="2014-02" db="EMBL/GenBank/DDBJ databases">
        <title>The small core and large imbalanced accessory genome model reveals a collaborative survival strategy of Sorangium cellulosum strains in nature.</title>
        <authorList>
            <person name="Han K."/>
            <person name="Peng R."/>
            <person name="Blom J."/>
            <person name="Li Y.-Z."/>
        </authorList>
    </citation>
    <scope>NUCLEOTIDE SEQUENCE [LARGE SCALE GENOMIC DNA]</scope>
    <source>
        <strain evidence="2 3">So0157-25</strain>
    </source>
</reference>
<sequence>MAVRDHFRAHARRRVDLGATLRDRQSTEEHGVRIRDLGLGGAGIELSEAQLASELLDPEAPVTLEVATPNLWDPLSLRGRIAWIRRGAAGRPARAGVRFEHHDAGALYALYQLLGAERFDL</sequence>
<proteinExistence type="predicted"/>
<evidence type="ECO:0000313" key="2">
    <source>
        <dbReference type="EMBL" id="KYF50647.1"/>
    </source>
</evidence>
<accession>A0A150P4S1</accession>
<dbReference type="EMBL" id="JELY01003129">
    <property type="protein sequence ID" value="KYF50647.1"/>
    <property type="molecule type" value="Genomic_DNA"/>
</dbReference>
<evidence type="ECO:0000259" key="1">
    <source>
        <dbReference type="Pfam" id="PF07238"/>
    </source>
</evidence>
<dbReference type="Pfam" id="PF07238">
    <property type="entry name" value="PilZ"/>
    <property type="match status" value="1"/>
</dbReference>
<dbReference type="InterPro" id="IPR009875">
    <property type="entry name" value="PilZ_domain"/>
</dbReference>
<gene>
    <name evidence="2" type="ORF">BE08_07340</name>
</gene>
<organism evidence="2 3">
    <name type="scientific">Sorangium cellulosum</name>
    <name type="common">Polyangium cellulosum</name>
    <dbReference type="NCBI Taxonomy" id="56"/>
    <lineage>
        <taxon>Bacteria</taxon>
        <taxon>Pseudomonadati</taxon>
        <taxon>Myxococcota</taxon>
        <taxon>Polyangia</taxon>
        <taxon>Polyangiales</taxon>
        <taxon>Polyangiaceae</taxon>
        <taxon>Sorangium</taxon>
    </lineage>
</organism>